<dbReference type="Gene3D" id="2.60.40.2880">
    <property type="entry name" value="MmpS1-5, C-terminal soluble domain"/>
    <property type="match status" value="1"/>
</dbReference>
<name>A0ABT7NNJ3_9SPHI</name>
<protein>
    <submittedName>
        <fullName evidence="2">Uncharacterized protein</fullName>
    </submittedName>
</protein>
<evidence type="ECO:0000313" key="3">
    <source>
        <dbReference type="Proteomes" id="UP001170954"/>
    </source>
</evidence>
<comment type="caution">
    <text evidence="2">The sequence shown here is derived from an EMBL/GenBank/DDBJ whole genome shotgun (WGS) entry which is preliminary data.</text>
</comment>
<keyword evidence="1" id="KW-0472">Membrane</keyword>
<evidence type="ECO:0000313" key="2">
    <source>
        <dbReference type="EMBL" id="MDM1048676.1"/>
    </source>
</evidence>
<accession>A0ABT7NNJ3</accession>
<feature type="transmembrane region" description="Helical" evidence="1">
    <location>
        <begin position="7"/>
        <end position="23"/>
    </location>
</feature>
<dbReference type="EMBL" id="JACAGK010000026">
    <property type="protein sequence ID" value="MDM1048676.1"/>
    <property type="molecule type" value="Genomic_DNA"/>
</dbReference>
<evidence type="ECO:0000256" key="1">
    <source>
        <dbReference type="SAM" id="Phobius"/>
    </source>
</evidence>
<keyword evidence="3" id="KW-1185">Reference proteome</keyword>
<dbReference type="InterPro" id="IPR038468">
    <property type="entry name" value="MmpS_C"/>
</dbReference>
<dbReference type="RefSeq" id="WP_286651390.1">
    <property type="nucleotide sequence ID" value="NZ_JACAGK010000026.1"/>
</dbReference>
<sequence>MKTFKSIIYASIFAFISIIFIASCSDNDDPVIPQTGNVKATYRIVGSSGVNITSIVFYENNTIATRSGNFGAEWTSHEVENDGIHTMINATASGPSDQSTLKAQILIDGKVVKESPVSQGKILVTSLSLY</sequence>
<reference evidence="2" key="2">
    <citation type="journal article" date="2022" name="Sci. Total Environ.">
        <title>Prevalence, transmission, and molecular epidemiology of tet(X)-positive bacteria among humans, animals, and environmental niches in China: An epidemiological, and genomic-based study.</title>
        <authorList>
            <person name="Dong N."/>
            <person name="Zeng Y."/>
            <person name="Cai C."/>
            <person name="Sun C."/>
            <person name="Lu J."/>
            <person name="Liu C."/>
            <person name="Zhou H."/>
            <person name="Sun Q."/>
            <person name="Shu L."/>
            <person name="Wang H."/>
            <person name="Wang Y."/>
            <person name="Wang S."/>
            <person name="Wu C."/>
            <person name="Chan E.W."/>
            <person name="Chen G."/>
            <person name="Shen Z."/>
            <person name="Chen S."/>
            <person name="Zhang R."/>
        </authorList>
    </citation>
    <scope>NUCLEOTIDE SEQUENCE</scope>
    <source>
        <strain evidence="2">R1692</strain>
    </source>
</reference>
<dbReference type="PROSITE" id="PS51257">
    <property type="entry name" value="PROKAR_LIPOPROTEIN"/>
    <property type="match status" value="1"/>
</dbReference>
<gene>
    <name evidence="2" type="ORF">HX018_10535</name>
</gene>
<organism evidence="2 3">
    <name type="scientific">Sphingobacterium hotanense</name>
    <dbReference type="NCBI Taxonomy" id="649196"/>
    <lineage>
        <taxon>Bacteria</taxon>
        <taxon>Pseudomonadati</taxon>
        <taxon>Bacteroidota</taxon>
        <taxon>Sphingobacteriia</taxon>
        <taxon>Sphingobacteriales</taxon>
        <taxon>Sphingobacteriaceae</taxon>
        <taxon>Sphingobacterium</taxon>
    </lineage>
</organism>
<dbReference type="Proteomes" id="UP001170954">
    <property type="component" value="Unassembled WGS sequence"/>
</dbReference>
<reference evidence="2" key="1">
    <citation type="submission" date="2020-06" db="EMBL/GenBank/DDBJ databases">
        <authorList>
            <person name="Dong N."/>
        </authorList>
    </citation>
    <scope>NUCLEOTIDE SEQUENCE</scope>
    <source>
        <strain evidence="2">R1692</strain>
    </source>
</reference>
<keyword evidence="1" id="KW-1133">Transmembrane helix</keyword>
<keyword evidence="1" id="KW-0812">Transmembrane</keyword>
<proteinExistence type="predicted"/>